<dbReference type="EMBL" id="QPJO01000020">
    <property type="protein sequence ID" value="RCW89186.1"/>
    <property type="molecule type" value="Genomic_DNA"/>
</dbReference>
<keyword evidence="2" id="KW-1185">Reference proteome</keyword>
<name>A0A368ZCG3_9FLAO</name>
<dbReference type="OrthoDB" id="3034494at2"/>
<organism evidence="1 2">
    <name type="scientific">Winogradskyella arenosi</name>
    <dbReference type="NCBI Taxonomy" id="533325"/>
    <lineage>
        <taxon>Bacteria</taxon>
        <taxon>Pseudomonadati</taxon>
        <taxon>Bacteroidota</taxon>
        <taxon>Flavobacteriia</taxon>
        <taxon>Flavobacteriales</taxon>
        <taxon>Flavobacteriaceae</taxon>
        <taxon>Winogradskyella</taxon>
    </lineage>
</organism>
<protein>
    <submittedName>
        <fullName evidence="1">Uncharacterized protein</fullName>
    </submittedName>
</protein>
<evidence type="ECO:0000313" key="1">
    <source>
        <dbReference type="EMBL" id="RCW89186.1"/>
    </source>
</evidence>
<comment type="caution">
    <text evidence="1">The sequence shown here is derived from an EMBL/GenBank/DDBJ whole genome shotgun (WGS) entry which is preliminary data.</text>
</comment>
<dbReference type="Proteomes" id="UP000253436">
    <property type="component" value="Unassembled WGS sequence"/>
</dbReference>
<dbReference type="RefSeq" id="WP_114311041.1">
    <property type="nucleotide sequence ID" value="NZ_QPJO01000020.1"/>
</dbReference>
<evidence type="ECO:0000313" key="2">
    <source>
        <dbReference type="Proteomes" id="UP000253436"/>
    </source>
</evidence>
<dbReference type="AlphaFoldDB" id="A0A368ZCG3"/>
<gene>
    <name evidence="1" type="ORF">DFQ08_1201</name>
</gene>
<proteinExistence type="predicted"/>
<sequence length="294" mass="35530">MLTYNEYIELRDKLINNEIGIELAKEQCWKGFKEGQRSWHTKDWKERREKFIKEKCQICSSTDTLTLQHLSHPKKFNEFLREITRTYTNQYIDNNSEIDKSIFRNHVLNNYEYVPVPLCPNCMNKNPSERVRKKPKYRCADCKHEFEEAIYRSANELIAIFFEDMDAYEVRDKCFVSKDKWRNQHNLSNIKYWFQRNIAKNNDAESIEKKAFILYLNDNIKYLSFEDTITACRKCASNYDLYRMELCPKCKEYYKGIQYPTCIQCLPEEKRKAIQEQIDFGKEMREIHKRLGID</sequence>
<accession>A0A368ZCG3</accession>
<reference evidence="1 2" key="1">
    <citation type="submission" date="2018-07" db="EMBL/GenBank/DDBJ databases">
        <title>Genomic Encyclopedia of Type Strains, Phase III (KMG-III): the genomes of soil and plant-associated and newly described type strains.</title>
        <authorList>
            <person name="Whitman W."/>
        </authorList>
    </citation>
    <scope>NUCLEOTIDE SEQUENCE [LARGE SCALE GENOMIC DNA]</scope>
    <source>
        <strain evidence="1 2">CECT 7958</strain>
    </source>
</reference>